<dbReference type="EMBL" id="CAJVPW010009839">
    <property type="protein sequence ID" value="CAG8609500.1"/>
    <property type="molecule type" value="Genomic_DNA"/>
</dbReference>
<feature type="non-terminal residue" evidence="1">
    <location>
        <position position="115"/>
    </location>
</feature>
<evidence type="ECO:0000313" key="1">
    <source>
        <dbReference type="EMBL" id="CAG8609500.1"/>
    </source>
</evidence>
<organism evidence="1 2">
    <name type="scientific">Cetraspora pellucida</name>
    <dbReference type="NCBI Taxonomy" id="1433469"/>
    <lineage>
        <taxon>Eukaryota</taxon>
        <taxon>Fungi</taxon>
        <taxon>Fungi incertae sedis</taxon>
        <taxon>Mucoromycota</taxon>
        <taxon>Glomeromycotina</taxon>
        <taxon>Glomeromycetes</taxon>
        <taxon>Diversisporales</taxon>
        <taxon>Gigasporaceae</taxon>
        <taxon>Cetraspora</taxon>
    </lineage>
</organism>
<evidence type="ECO:0000313" key="2">
    <source>
        <dbReference type="Proteomes" id="UP000789366"/>
    </source>
</evidence>
<reference evidence="1" key="1">
    <citation type="submission" date="2021-06" db="EMBL/GenBank/DDBJ databases">
        <authorList>
            <person name="Kallberg Y."/>
            <person name="Tangrot J."/>
            <person name="Rosling A."/>
        </authorList>
    </citation>
    <scope>NUCLEOTIDE SEQUENCE</scope>
    <source>
        <strain evidence="1">28 12/20/2015</strain>
    </source>
</reference>
<sequence>MFNKFVQNFVSNFFAYPISIESDNENNLDNVTNSEFENNLSSSSSEKLPDSSENEPQSKKEVECEATYKYDGKMESFEEPIYDESITSDNENSSLIENNFDNSLSVDSIIKNIEN</sequence>
<protein>
    <submittedName>
        <fullName evidence="1">11373_t:CDS:1</fullName>
    </submittedName>
</protein>
<dbReference type="Proteomes" id="UP000789366">
    <property type="component" value="Unassembled WGS sequence"/>
</dbReference>
<name>A0ACA9MWH3_9GLOM</name>
<accession>A0ACA9MWH3</accession>
<gene>
    <name evidence="1" type="ORF">SPELUC_LOCUS7443</name>
</gene>
<comment type="caution">
    <text evidence="1">The sequence shown here is derived from an EMBL/GenBank/DDBJ whole genome shotgun (WGS) entry which is preliminary data.</text>
</comment>
<keyword evidence="2" id="KW-1185">Reference proteome</keyword>
<proteinExistence type="predicted"/>